<keyword evidence="1" id="KW-0812">Transmembrane</keyword>
<evidence type="ECO:0000313" key="2">
    <source>
        <dbReference type="EMBL" id="SUB32339.1"/>
    </source>
</evidence>
<keyword evidence="1" id="KW-0472">Membrane</keyword>
<gene>
    <name evidence="2" type="ORF">NCTC11421_03774</name>
</gene>
<dbReference type="EMBL" id="UGRI01000002">
    <property type="protein sequence ID" value="SUB32339.1"/>
    <property type="molecule type" value="Genomic_DNA"/>
</dbReference>
<name>A0A379B227_NEIGO</name>
<evidence type="ECO:0000256" key="1">
    <source>
        <dbReference type="SAM" id="Phobius"/>
    </source>
</evidence>
<feature type="transmembrane region" description="Helical" evidence="1">
    <location>
        <begin position="20"/>
        <end position="38"/>
    </location>
</feature>
<accession>A0A379B227</accession>
<sequence>MSYYLIEQPLRKRKMTFKKAFFCLYLAPSLILVGYNLYSRGILKQEHLRPLPGTPVAAENNFPETVLTLGDSHAGHLRVFWIMSAAGKGGKLKSCPSIRSVWFGWMRSWQTTRCAEIPG</sequence>
<proteinExistence type="predicted"/>
<protein>
    <submittedName>
        <fullName evidence="2">Putative trans-acylase protein</fullName>
    </submittedName>
</protein>
<dbReference type="AlphaFoldDB" id="A0A379B227"/>
<organism evidence="2">
    <name type="scientific">Neisseria gonorrhoeae</name>
    <dbReference type="NCBI Taxonomy" id="485"/>
    <lineage>
        <taxon>Bacteria</taxon>
        <taxon>Pseudomonadati</taxon>
        <taxon>Pseudomonadota</taxon>
        <taxon>Betaproteobacteria</taxon>
        <taxon>Neisseriales</taxon>
        <taxon>Neisseriaceae</taxon>
        <taxon>Neisseria</taxon>
    </lineage>
</organism>
<keyword evidence="1" id="KW-1133">Transmembrane helix</keyword>
<reference evidence="2" key="1">
    <citation type="submission" date="2018-06" db="EMBL/GenBank/DDBJ databases">
        <authorList>
            <consortium name="Pathogen Informatics"/>
            <person name="Doyle S."/>
        </authorList>
    </citation>
    <scope>NUCLEOTIDE SEQUENCE [LARGE SCALE GENOMIC DNA]</scope>
    <source>
        <strain evidence="2">NCTC11421</strain>
    </source>
</reference>